<proteinExistence type="predicted"/>
<gene>
    <name evidence="2" type="ORF">C7443_107107</name>
</gene>
<feature type="transmembrane region" description="Helical" evidence="1">
    <location>
        <begin position="22"/>
        <end position="44"/>
    </location>
</feature>
<dbReference type="EMBL" id="QGTJ01000007">
    <property type="protein sequence ID" value="PWV60533.1"/>
    <property type="molecule type" value="Genomic_DNA"/>
</dbReference>
<comment type="caution">
    <text evidence="2">The sequence shown here is derived from an EMBL/GenBank/DDBJ whole genome shotgun (WGS) entry which is preliminary data.</text>
</comment>
<sequence>MNDLQTTLASLDWAALARQGGLIWAGVLGTLLVLWLWSELMLALGGGLKDGARATLHALLLLVTVVAVPVAGLAAWHWLPAL</sequence>
<accession>A0A317MT17</accession>
<keyword evidence="3" id="KW-1185">Reference proteome</keyword>
<keyword evidence="1" id="KW-1133">Transmembrane helix</keyword>
<keyword evidence="1" id="KW-0812">Transmembrane</keyword>
<reference evidence="2 3" key="1">
    <citation type="submission" date="2018-05" db="EMBL/GenBank/DDBJ databases">
        <title>Genomic Encyclopedia of Type Strains, Phase IV (KMG-IV): sequencing the most valuable type-strain genomes for metagenomic binning, comparative biology and taxonomic classification.</title>
        <authorList>
            <person name="Goeker M."/>
        </authorList>
    </citation>
    <scope>NUCLEOTIDE SEQUENCE [LARGE SCALE GENOMIC DNA]</scope>
    <source>
        <strain evidence="2 3">DSM 23606</strain>
    </source>
</reference>
<evidence type="ECO:0000256" key="1">
    <source>
        <dbReference type="SAM" id="Phobius"/>
    </source>
</evidence>
<evidence type="ECO:0000313" key="2">
    <source>
        <dbReference type="EMBL" id="PWV60533.1"/>
    </source>
</evidence>
<dbReference type="AlphaFoldDB" id="A0A317MT17"/>
<dbReference type="Proteomes" id="UP000246569">
    <property type="component" value="Unassembled WGS sequence"/>
</dbReference>
<organism evidence="2 3">
    <name type="scientific">Plasticicumulans acidivorans</name>
    <dbReference type="NCBI Taxonomy" id="886464"/>
    <lineage>
        <taxon>Bacteria</taxon>
        <taxon>Pseudomonadati</taxon>
        <taxon>Pseudomonadota</taxon>
        <taxon>Gammaproteobacteria</taxon>
        <taxon>Candidatus Competibacteraceae</taxon>
        <taxon>Plasticicumulans</taxon>
    </lineage>
</organism>
<keyword evidence="1" id="KW-0472">Membrane</keyword>
<protein>
    <submittedName>
        <fullName evidence="2">Uncharacterized protein</fullName>
    </submittedName>
</protein>
<name>A0A317MT17_9GAMM</name>
<evidence type="ECO:0000313" key="3">
    <source>
        <dbReference type="Proteomes" id="UP000246569"/>
    </source>
</evidence>
<feature type="transmembrane region" description="Helical" evidence="1">
    <location>
        <begin position="56"/>
        <end position="79"/>
    </location>
</feature>
<dbReference type="RefSeq" id="WP_110019022.1">
    <property type="nucleotide sequence ID" value="NZ_QGTJ01000007.1"/>
</dbReference>